<name>A0ABZ1YVC9_9NOCA</name>
<keyword evidence="2" id="KW-1185">Reference proteome</keyword>
<dbReference type="EMBL" id="CP109441">
    <property type="protein sequence ID" value="WUV45846.1"/>
    <property type="molecule type" value="Genomic_DNA"/>
</dbReference>
<organism evidence="1 2">
    <name type="scientific">Nocardia vinacea</name>
    <dbReference type="NCBI Taxonomy" id="96468"/>
    <lineage>
        <taxon>Bacteria</taxon>
        <taxon>Bacillati</taxon>
        <taxon>Actinomycetota</taxon>
        <taxon>Actinomycetes</taxon>
        <taxon>Mycobacteriales</taxon>
        <taxon>Nocardiaceae</taxon>
        <taxon>Nocardia</taxon>
    </lineage>
</organism>
<proteinExistence type="predicted"/>
<dbReference type="Gene3D" id="1.10.510.40">
    <property type="match status" value="1"/>
</dbReference>
<dbReference type="RefSeq" id="WP_327099104.1">
    <property type="nucleotide sequence ID" value="NZ_CP109149.1"/>
</dbReference>
<evidence type="ECO:0000313" key="2">
    <source>
        <dbReference type="Proteomes" id="UP001432062"/>
    </source>
</evidence>
<reference evidence="1" key="1">
    <citation type="submission" date="2022-10" db="EMBL/GenBank/DDBJ databases">
        <title>The complete genomes of actinobacterial strains from the NBC collection.</title>
        <authorList>
            <person name="Joergensen T.S."/>
            <person name="Alvarez Arevalo M."/>
            <person name="Sterndorff E.B."/>
            <person name="Faurdal D."/>
            <person name="Vuksanovic O."/>
            <person name="Mourched A.-S."/>
            <person name="Charusanti P."/>
            <person name="Shaw S."/>
            <person name="Blin K."/>
            <person name="Weber T."/>
        </authorList>
    </citation>
    <scope>NUCLEOTIDE SEQUENCE</scope>
    <source>
        <strain evidence="1">NBC_01482</strain>
    </source>
</reference>
<sequence length="405" mass="45173">MLTPGNDRTALWTSAERYLGAGTRNYSRYSAEMPVSADYHPQGSAPGFQLPTFWVDSEHGEYRRTSASSPLHDIYSRNDRLLLPVHPDTLALPHLPGRDQLLTMAAGPVLDVMPLANARTVLVLGADGVPTAPHFLKLHFPQRISRFHRTMNAPDLGHELWTTTQLHTAGLPVLRDLGGGLFGRDPDTAWGYLVRDSLVRDGHDFDYTVPLFALYGNDIRSPDRQPLLHRLVTRAGVEPAAFLAEHIIEPMIAFWVRAVFSTGCLPELHGQNTLLSFTRDGRHSRIAYRDGGIYTLAPLRHRFGHSADLPPMDVVPRDVAVDCAHLMSLVYDSFMGHHALTRLNTLATDLFGFDPDRLPSLARKTFADNDGTQLALPRTVYYYDGTCPPDQGWRLADTGQTPTWR</sequence>
<accession>A0ABZ1YVC9</accession>
<gene>
    <name evidence="1" type="ORF">OG563_43345</name>
</gene>
<protein>
    <submittedName>
        <fullName evidence="1">Uncharacterized protein</fullName>
    </submittedName>
</protein>
<evidence type="ECO:0000313" key="1">
    <source>
        <dbReference type="EMBL" id="WUV45846.1"/>
    </source>
</evidence>
<dbReference type="Proteomes" id="UP001432062">
    <property type="component" value="Chromosome"/>
</dbReference>